<evidence type="ECO:0000256" key="1">
    <source>
        <dbReference type="SAM" id="MobiDB-lite"/>
    </source>
</evidence>
<reference evidence="3" key="1">
    <citation type="journal article" date="2020" name="bioRxiv">
        <title>Comparative genomics of Chlamydomonas.</title>
        <authorList>
            <person name="Craig R.J."/>
            <person name="Hasan A.R."/>
            <person name="Ness R.W."/>
            <person name="Keightley P.D."/>
        </authorList>
    </citation>
    <scope>NUCLEOTIDE SEQUENCE</scope>
    <source>
        <strain evidence="3">CCAP 11/70</strain>
    </source>
</reference>
<dbReference type="OrthoDB" id="523134at2759"/>
<keyword evidence="2" id="KW-0732">Signal</keyword>
<feature type="chain" id="PRO_5032490428" evidence="2">
    <location>
        <begin position="28"/>
        <end position="404"/>
    </location>
</feature>
<feature type="compositionally biased region" description="Acidic residues" evidence="1">
    <location>
        <begin position="388"/>
        <end position="404"/>
    </location>
</feature>
<sequence>MLRASGNAALLALFVLVVMQQTPVTNAHRSLLAGEPCCHGHPSDAAHALALKHVGTGDPSANRDRLACVYLLTDLNRKDRDRVAMLRKSIDLLRENLFPTTEANVYVFTTDVYVDDMRSALGEQGRLPNVAVLPLDNSSWSIPELGRDSTQWMGLFPAPYRLMGDWRMSFMPYFVRTMGHRFVLQLDDDSFILSPVGRDLVAMFEQNGLKIAAQKINRDPPQVTWGLAELARYFIVSHKIAPTQLFSYCRPRNLDGLHSTFDQKRLAGSLTPEQMQALQEDNMPSTGGWTRHVLYGNCVMYSLEWWFTPMVHRFVQLCRATGGPFMYRWNEQGVLAMLWQIFVRPEEFYMFEFDYRHRFLPGVFDKPGAGGGEEEEEEKEEGGGGGEEGGEGEEKEEGDEEEGR</sequence>
<dbReference type="InterPro" id="IPR029044">
    <property type="entry name" value="Nucleotide-diphossugar_trans"/>
</dbReference>
<dbReference type="EMBL" id="JAEHOE010000015">
    <property type="protein sequence ID" value="KAG2497299.1"/>
    <property type="molecule type" value="Genomic_DNA"/>
</dbReference>
<dbReference type="Proteomes" id="UP000612055">
    <property type="component" value="Unassembled WGS sequence"/>
</dbReference>
<feature type="region of interest" description="Disordered" evidence="1">
    <location>
        <begin position="364"/>
        <end position="404"/>
    </location>
</feature>
<keyword evidence="4" id="KW-1185">Reference proteome</keyword>
<accession>A0A835YGR2</accession>
<protein>
    <submittedName>
        <fullName evidence="3">Uncharacterized protein</fullName>
    </submittedName>
</protein>
<comment type="caution">
    <text evidence="3">The sequence shown here is derived from an EMBL/GenBank/DDBJ whole genome shotgun (WGS) entry which is preliminary data.</text>
</comment>
<evidence type="ECO:0000313" key="3">
    <source>
        <dbReference type="EMBL" id="KAG2497299.1"/>
    </source>
</evidence>
<feature type="signal peptide" evidence="2">
    <location>
        <begin position="1"/>
        <end position="27"/>
    </location>
</feature>
<dbReference type="Gene3D" id="3.90.550.10">
    <property type="entry name" value="Spore Coat Polysaccharide Biosynthesis Protein SpsA, Chain A"/>
    <property type="match status" value="1"/>
</dbReference>
<name>A0A835YGR2_9CHLO</name>
<evidence type="ECO:0000313" key="4">
    <source>
        <dbReference type="Proteomes" id="UP000612055"/>
    </source>
</evidence>
<dbReference type="AlphaFoldDB" id="A0A835YGR2"/>
<gene>
    <name evidence="3" type="ORF">HYH03_004882</name>
</gene>
<proteinExistence type="predicted"/>
<organism evidence="3 4">
    <name type="scientific">Edaphochlamys debaryana</name>
    <dbReference type="NCBI Taxonomy" id="47281"/>
    <lineage>
        <taxon>Eukaryota</taxon>
        <taxon>Viridiplantae</taxon>
        <taxon>Chlorophyta</taxon>
        <taxon>core chlorophytes</taxon>
        <taxon>Chlorophyceae</taxon>
        <taxon>CS clade</taxon>
        <taxon>Chlamydomonadales</taxon>
        <taxon>Chlamydomonadales incertae sedis</taxon>
        <taxon>Edaphochlamys</taxon>
    </lineage>
</organism>
<evidence type="ECO:0000256" key="2">
    <source>
        <dbReference type="SAM" id="SignalP"/>
    </source>
</evidence>